<dbReference type="Proteomes" id="UP000184089">
    <property type="component" value="Unassembled WGS sequence"/>
</dbReference>
<sequence length="208" mass="23338">MKITAVLQDSMPAFDMLPAVYPTDFPQEKGSFKPFMHTRLAAVAGAGLYVNHAVFENPDLIPIQRDEGDIFQNCCASFSLDPFPQASRYYINVTCDIYGGFLATLCDGAEIVDDLTREICADFTPLTQGGYNEIGVYWGCTFLLSERLFERLYGAHQLDETTVMKGNLYICCQNPKMAHFGTVSPVEERENASVYRTDGFCDIEFLRL</sequence>
<comment type="caution">
    <text evidence="2">The sequence shown here is derived from an EMBL/GenBank/DDBJ whole genome shotgun (WGS) entry which is preliminary data.</text>
</comment>
<evidence type="ECO:0000313" key="4">
    <source>
        <dbReference type="Proteomes" id="UP000474718"/>
    </source>
</evidence>
<proteinExistence type="predicted"/>
<accession>A0AAQ1RVZ8</accession>
<dbReference type="EMBL" id="FQVY01000002">
    <property type="protein sequence ID" value="SHG10379.1"/>
    <property type="molecule type" value="Genomic_DNA"/>
</dbReference>
<dbReference type="EMBL" id="WWVX01000002">
    <property type="protein sequence ID" value="MZL69040.1"/>
    <property type="molecule type" value="Genomic_DNA"/>
</dbReference>
<reference evidence="1 4" key="3">
    <citation type="journal article" date="2019" name="Nat. Med.">
        <title>A library of human gut bacterial isolates paired with longitudinal multiomics data enables mechanistic microbiome research.</title>
        <authorList>
            <person name="Poyet M."/>
            <person name="Groussin M."/>
            <person name="Gibbons S.M."/>
            <person name="Avila-Pacheco J."/>
            <person name="Jiang X."/>
            <person name="Kearney S.M."/>
            <person name="Perrotta A.R."/>
            <person name="Berdy B."/>
            <person name="Zhao S."/>
            <person name="Lieberman T.D."/>
            <person name="Swanson P.K."/>
            <person name="Smith M."/>
            <person name="Roesemann S."/>
            <person name="Alexander J.E."/>
            <person name="Rich S.A."/>
            <person name="Livny J."/>
            <person name="Vlamakis H."/>
            <person name="Clish C."/>
            <person name="Bullock K."/>
            <person name="Deik A."/>
            <person name="Scott J."/>
            <person name="Pierce K.A."/>
            <person name="Xavier R.J."/>
            <person name="Alm E.J."/>
        </authorList>
    </citation>
    <scope>NUCLEOTIDE SEQUENCE [LARGE SCALE GENOMIC DNA]</scope>
    <source>
        <strain evidence="1 4">BIOML-A2</strain>
    </source>
</reference>
<evidence type="ECO:0000313" key="1">
    <source>
        <dbReference type="EMBL" id="MZL69040.1"/>
    </source>
</evidence>
<keyword evidence="4" id="KW-1185">Reference proteome</keyword>
<evidence type="ECO:0000313" key="2">
    <source>
        <dbReference type="EMBL" id="SHG10379.1"/>
    </source>
</evidence>
<dbReference type="Proteomes" id="UP000474718">
    <property type="component" value="Unassembled WGS sequence"/>
</dbReference>
<name>A0AAQ1RVZ8_9FIRM</name>
<dbReference type="RefSeq" id="WP_021657931.1">
    <property type="nucleotide sequence ID" value="NZ_FQVY01000002.1"/>
</dbReference>
<gene>
    <name evidence="1" type="ORF">GT747_04550</name>
    <name evidence="2" type="ORF">SAMN05444424_1483</name>
</gene>
<dbReference type="AlphaFoldDB" id="A0AAQ1RVZ8"/>
<reference evidence="3" key="1">
    <citation type="submission" date="2016-11" db="EMBL/GenBank/DDBJ databases">
        <authorList>
            <person name="Jaros S."/>
            <person name="Januszkiewicz K."/>
            <person name="Wedrychowicz H."/>
        </authorList>
    </citation>
    <scope>NUCLEOTIDE SEQUENCE [LARGE SCALE GENOMIC DNA]</scope>
    <source>
        <strain evidence="3">DSM 4029</strain>
    </source>
</reference>
<organism evidence="2 3">
    <name type="scientific">Bittarella massiliensis</name>
    <name type="common">ex Durand et al. 2017</name>
    <dbReference type="NCBI Taxonomy" id="1720313"/>
    <lineage>
        <taxon>Bacteria</taxon>
        <taxon>Bacillati</taxon>
        <taxon>Bacillota</taxon>
        <taxon>Clostridia</taxon>
        <taxon>Eubacteriales</taxon>
        <taxon>Oscillospiraceae</taxon>
        <taxon>Bittarella (ex Durand et al. 2017)</taxon>
    </lineage>
</organism>
<reference evidence="2" key="2">
    <citation type="submission" date="2016-11" db="EMBL/GenBank/DDBJ databases">
        <authorList>
            <person name="Varghese N."/>
            <person name="Submissions S."/>
        </authorList>
    </citation>
    <scope>NUCLEOTIDE SEQUENCE</scope>
    <source>
        <strain evidence="2">DSM 4029</strain>
    </source>
</reference>
<evidence type="ECO:0000313" key="3">
    <source>
        <dbReference type="Proteomes" id="UP000184089"/>
    </source>
</evidence>
<protein>
    <submittedName>
        <fullName evidence="2">Uncharacterized protein</fullName>
    </submittedName>
</protein>